<keyword evidence="7" id="KW-1185">Reference proteome</keyword>
<dbReference type="GO" id="GO:0061630">
    <property type="term" value="F:ubiquitin protein ligase activity"/>
    <property type="evidence" value="ECO:0007669"/>
    <property type="project" value="TreeGrafter"/>
</dbReference>
<organism evidence="6 7">
    <name type="scientific">Protea cynaroides</name>
    <dbReference type="NCBI Taxonomy" id="273540"/>
    <lineage>
        <taxon>Eukaryota</taxon>
        <taxon>Viridiplantae</taxon>
        <taxon>Streptophyta</taxon>
        <taxon>Embryophyta</taxon>
        <taxon>Tracheophyta</taxon>
        <taxon>Spermatophyta</taxon>
        <taxon>Magnoliopsida</taxon>
        <taxon>Proteales</taxon>
        <taxon>Proteaceae</taxon>
        <taxon>Protea</taxon>
    </lineage>
</organism>
<dbReference type="CDD" id="cd16454">
    <property type="entry name" value="RING-H2_PA-TM-RING"/>
    <property type="match status" value="1"/>
</dbReference>
<dbReference type="PROSITE" id="PS50089">
    <property type="entry name" value="ZF_RING_2"/>
    <property type="match status" value="1"/>
</dbReference>
<keyword evidence="3" id="KW-0862">Zinc</keyword>
<evidence type="ECO:0000256" key="3">
    <source>
        <dbReference type="ARBA" id="ARBA00022833"/>
    </source>
</evidence>
<evidence type="ECO:0000256" key="1">
    <source>
        <dbReference type="ARBA" id="ARBA00022723"/>
    </source>
</evidence>
<accession>A0A9Q0HED6</accession>
<dbReference type="PANTHER" id="PTHR15710:SF77">
    <property type="entry name" value="RING-H2 FINGER PROTEIN ATL21B"/>
    <property type="match status" value="1"/>
</dbReference>
<evidence type="ECO:0000256" key="4">
    <source>
        <dbReference type="PROSITE-ProRule" id="PRU00175"/>
    </source>
</evidence>
<evidence type="ECO:0000259" key="5">
    <source>
        <dbReference type="PROSITE" id="PS50089"/>
    </source>
</evidence>
<dbReference type="Proteomes" id="UP001141806">
    <property type="component" value="Unassembled WGS sequence"/>
</dbReference>
<comment type="caution">
    <text evidence="6">The sequence shown here is derived from an EMBL/GenBank/DDBJ whole genome shotgun (WGS) entry which is preliminary data.</text>
</comment>
<dbReference type="GO" id="GO:0008270">
    <property type="term" value="F:zinc ion binding"/>
    <property type="evidence" value="ECO:0007669"/>
    <property type="project" value="UniProtKB-KW"/>
</dbReference>
<sequence>MSLTIFLQVHSPVATVEGIISELHISLTEQTSKPFTFQFRDVHIKIRRSTFDEELFSFDSLSSYEKLKPCILNVLLNVASNFIFGDCTIENLKEHITFTARLRTLGFIVDIEFKTVEECEEDEDTTMSEIIGATMEEGPAMVPASKNSIENMLNSRMFEEEEIGETCTVCQEEFSVGFEVKVMPCGHAFHGDCIIKWLQQSHFCPLCRFPMPVEAD</sequence>
<reference evidence="6" key="1">
    <citation type="journal article" date="2023" name="Plant J.">
        <title>The genome of the king protea, Protea cynaroides.</title>
        <authorList>
            <person name="Chang J."/>
            <person name="Duong T.A."/>
            <person name="Schoeman C."/>
            <person name="Ma X."/>
            <person name="Roodt D."/>
            <person name="Barker N."/>
            <person name="Li Z."/>
            <person name="Van de Peer Y."/>
            <person name="Mizrachi E."/>
        </authorList>
    </citation>
    <scope>NUCLEOTIDE SEQUENCE</scope>
    <source>
        <tissue evidence="6">Young leaves</tissue>
    </source>
</reference>
<keyword evidence="2 4" id="KW-0863">Zinc-finger</keyword>
<evidence type="ECO:0000256" key="2">
    <source>
        <dbReference type="ARBA" id="ARBA00022771"/>
    </source>
</evidence>
<evidence type="ECO:0000313" key="6">
    <source>
        <dbReference type="EMBL" id="KAJ4963203.1"/>
    </source>
</evidence>
<dbReference type="SUPFAM" id="SSF57850">
    <property type="entry name" value="RING/U-box"/>
    <property type="match status" value="1"/>
</dbReference>
<dbReference type="Gene3D" id="3.30.40.10">
    <property type="entry name" value="Zinc/RING finger domain, C3HC4 (zinc finger)"/>
    <property type="match status" value="1"/>
</dbReference>
<dbReference type="InterPro" id="IPR001841">
    <property type="entry name" value="Znf_RING"/>
</dbReference>
<dbReference type="EMBL" id="JAMYWD010000008">
    <property type="protein sequence ID" value="KAJ4963203.1"/>
    <property type="molecule type" value="Genomic_DNA"/>
</dbReference>
<evidence type="ECO:0000313" key="7">
    <source>
        <dbReference type="Proteomes" id="UP001141806"/>
    </source>
</evidence>
<dbReference type="GO" id="GO:0016567">
    <property type="term" value="P:protein ubiquitination"/>
    <property type="evidence" value="ECO:0007669"/>
    <property type="project" value="TreeGrafter"/>
</dbReference>
<dbReference type="PANTHER" id="PTHR15710">
    <property type="entry name" value="E3 UBIQUITIN-PROTEIN LIGASE PRAJA"/>
    <property type="match status" value="1"/>
</dbReference>
<keyword evidence="1" id="KW-0479">Metal-binding</keyword>
<protein>
    <recommendedName>
        <fullName evidence="5">RING-type domain-containing protein</fullName>
    </recommendedName>
</protein>
<dbReference type="SMART" id="SM00184">
    <property type="entry name" value="RING"/>
    <property type="match status" value="1"/>
</dbReference>
<name>A0A9Q0HED6_9MAGN</name>
<proteinExistence type="predicted"/>
<dbReference type="GO" id="GO:0005737">
    <property type="term" value="C:cytoplasm"/>
    <property type="evidence" value="ECO:0007669"/>
    <property type="project" value="TreeGrafter"/>
</dbReference>
<feature type="domain" description="RING-type" evidence="5">
    <location>
        <begin position="167"/>
        <end position="208"/>
    </location>
</feature>
<dbReference type="AlphaFoldDB" id="A0A9Q0HED6"/>
<dbReference type="InterPro" id="IPR013083">
    <property type="entry name" value="Znf_RING/FYVE/PHD"/>
</dbReference>
<gene>
    <name evidence="6" type="ORF">NE237_023142</name>
</gene>
<dbReference type="Pfam" id="PF13639">
    <property type="entry name" value="zf-RING_2"/>
    <property type="match status" value="1"/>
</dbReference>
<dbReference type="OrthoDB" id="4348522at2759"/>